<dbReference type="RefSeq" id="WP_106565756.1">
    <property type="nucleotide sequence ID" value="NZ_PYGF01000001.1"/>
</dbReference>
<comment type="caution">
    <text evidence="9">The sequence shown here is derived from an EMBL/GenBank/DDBJ whole genome shotgun (WGS) entry which is preliminary data.</text>
</comment>
<dbReference type="GO" id="GO:0022857">
    <property type="term" value="F:transmembrane transporter activity"/>
    <property type="evidence" value="ECO:0007669"/>
    <property type="project" value="TreeGrafter"/>
</dbReference>
<dbReference type="AlphaFoldDB" id="A0A2P8EDZ2"/>
<dbReference type="PANTHER" id="PTHR30572:SF18">
    <property type="entry name" value="ABC-TYPE MACROLIDE FAMILY EXPORT SYSTEM PERMEASE COMPONENT 2"/>
    <property type="match status" value="1"/>
</dbReference>
<accession>A0A2P8EDZ2</accession>
<feature type="domain" description="ABC3 transporter permease C-terminal" evidence="7">
    <location>
        <begin position="300"/>
        <end position="416"/>
    </location>
</feature>
<evidence type="ECO:0000256" key="4">
    <source>
        <dbReference type="ARBA" id="ARBA00022989"/>
    </source>
</evidence>
<feature type="transmembrane region" description="Helical" evidence="6">
    <location>
        <begin position="391"/>
        <end position="415"/>
    </location>
</feature>
<dbReference type="Pfam" id="PF02687">
    <property type="entry name" value="FtsX"/>
    <property type="match status" value="2"/>
</dbReference>
<keyword evidence="5 6" id="KW-0472">Membrane</keyword>
<evidence type="ECO:0000256" key="6">
    <source>
        <dbReference type="SAM" id="Phobius"/>
    </source>
</evidence>
<reference evidence="9 10" key="1">
    <citation type="submission" date="2018-03" db="EMBL/GenBank/DDBJ databases">
        <title>Genomic Encyclopedia of Archaeal and Bacterial Type Strains, Phase II (KMG-II): from individual species to whole genera.</title>
        <authorList>
            <person name="Goeker M."/>
        </authorList>
    </citation>
    <scope>NUCLEOTIDE SEQUENCE [LARGE SCALE GENOMIC DNA]</scope>
    <source>
        <strain evidence="9 10">DSM 28057</strain>
    </source>
</reference>
<keyword evidence="4 6" id="KW-1133">Transmembrane helix</keyword>
<proteinExistence type="predicted"/>
<feature type="transmembrane region" description="Helical" evidence="6">
    <location>
        <begin position="294"/>
        <end position="314"/>
    </location>
</feature>
<evidence type="ECO:0000256" key="1">
    <source>
        <dbReference type="ARBA" id="ARBA00004651"/>
    </source>
</evidence>
<feature type="domain" description="ABC3 transporter permease C-terminal" evidence="7">
    <location>
        <begin position="688"/>
        <end position="801"/>
    </location>
</feature>
<feature type="transmembrane region" description="Helical" evidence="6">
    <location>
        <begin position="21"/>
        <end position="41"/>
    </location>
</feature>
<evidence type="ECO:0000259" key="8">
    <source>
        <dbReference type="Pfam" id="PF12704"/>
    </source>
</evidence>
<protein>
    <submittedName>
        <fullName evidence="9">Putative ABC transport system permease protein</fullName>
    </submittedName>
</protein>
<dbReference type="Pfam" id="PF12704">
    <property type="entry name" value="MacB_PCD"/>
    <property type="match status" value="1"/>
</dbReference>
<feature type="transmembrane region" description="Helical" evidence="6">
    <location>
        <begin position="685"/>
        <end position="708"/>
    </location>
</feature>
<feature type="transmembrane region" description="Helical" evidence="6">
    <location>
        <begin position="729"/>
        <end position="753"/>
    </location>
</feature>
<dbReference type="InterPro" id="IPR003838">
    <property type="entry name" value="ABC3_permease_C"/>
</dbReference>
<dbReference type="EMBL" id="PYGF01000001">
    <property type="protein sequence ID" value="PSL07700.1"/>
    <property type="molecule type" value="Genomic_DNA"/>
</dbReference>
<dbReference type="PANTHER" id="PTHR30572">
    <property type="entry name" value="MEMBRANE COMPONENT OF TRANSPORTER-RELATED"/>
    <property type="match status" value="1"/>
</dbReference>
<evidence type="ECO:0000256" key="3">
    <source>
        <dbReference type="ARBA" id="ARBA00022692"/>
    </source>
</evidence>
<dbReference type="OrthoDB" id="5933722at2"/>
<feature type="domain" description="MacB-like periplasmic core" evidence="8">
    <location>
        <begin position="21"/>
        <end position="246"/>
    </location>
</feature>
<dbReference type="InterPro" id="IPR050250">
    <property type="entry name" value="Macrolide_Exporter_MacB"/>
</dbReference>
<keyword evidence="10" id="KW-1185">Reference proteome</keyword>
<gene>
    <name evidence="9" type="ORF">CLV48_101638</name>
</gene>
<name>A0A2P8EDZ2_9BACT</name>
<feature type="transmembrane region" description="Helical" evidence="6">
    <location>
        <begin position="765"/>
        <end position="789"/>
    </location>
</feature>
<organism evidence="9 10">
    <name type="scientific">Cecembia rubra</name>
    <dbReference type="NCBI Taxonomy" id="1485585"/>
    <lineage>
        <taxon>Bacteria</taxon>
        <taxon>Pseudomonadati</taxon>
        <taxon>Bacteroidota</taxon>
        <taxon>Cytophagia</taxon>
        <taxon>Cytophagales</taxon>
        <taxon>Cyclobacteriaceae</taxon>
        <taxon>Cecembia</taxon>
    </lineage>
</organism>
<comment type="subcellular location">
    <subcellularLocation>
        <location evidence="1">Cell membrane</location>
        <topology evidence="1">Multi-pass membrane protein</topology>
    </subcellularLocation>
</comment>
<dbReference type="Proteomes" id="UP000240708">
    <property type="component" value="Unassembled WGS sequence"/>
</dbReference>
<dbReference type="InterPro" id="IPR025857">
    <property type="entry name" value="MacB_PCD"/>
</dbReference>
<dbReference type="GO" id="GO:0005886">
    <property type="term" value="C:plasma membrane"/>
    <property type="evidence" value="ECO:0007669"/>
    <property type="project" value="UniProtKB-SubCell"/>
</dbReference>
<keyword evidence="3 6" id="KW-0812">Transmembrane</keyword>
<evidence type="ECO:0000313" key="10">
    <source>
        <dbReference type="Proteomes" id="UP000240708"/>
    </source>
</evidence>
<evidence type="ECO:0000259" key="7">
    <source>
        <dbReference type="Pfam" id="PF02687"/>
    </source>
</evidence>
<evidence type="ECO:0000256" key="2">
    <source>
        <dbReference type="ARBA" id="ARBA00022475"/>
    </source>
</evidence>
<feature type="transmembrane region" description="Helical" evidence="6">
    <location>
        <begin position="436"/>
        <end position="457"/>
    </location>
</feature>
<feature type="transmembrane region" description="Helical" evidence="6">
    <location>
        <begin position="349"/>
        <end position="371"/>
    </location>
</feature>
<evidence type="ECO:0000313" key="9">
    <source>
        <dbReference type="EMBL" id="PSL07700.1"/>
    </source>
</evidence>
<evidence type="ECO:0000256" key="5">
    <source>
        <dbReference type="ARBA" id="ARBA00023136"/>
    </source>
</evidence>
<sequence>MLTNYFKIFIRNLKKNPAYMLINILGLSVGMAASILIFLFVQHELSYDRYHEKSDRIYRISRSFFSQNGEINLHLGHLAPPFGPLLKSDFSQEVEEVIRVLNTNVILKDEASIFEERRFYFSDPEIFKVFSWKVVDGDPESALNFPDGIVITKSMANKYFGKSNPMGKILEMKVGPVSANMQVRAVMEDIPDNSHFKADFLASMELVTDFYGGYEEMMKNFGSNNFGTYLLLKEGTEIAAIEAQIPEFLNRHIQVGTDGALPSTWTNLHPWLITDIHLHSNLDSELEPNSSIEYVYIYTAIAIFILLIACVNFMNLATARSAKRALEVGLRKVLGAEKKLLIGQFMSETIMMTLMAACIALLLSWLMLPVFGNFTGKDLSINMLEHPEYLLGLLVLVLFVGMIAGSYPSLFLSGFQPVKVLKGTYKIGSLHEKFRSGLVIGQFAISIILIVAVLVVVHQLDYMKNKELGFEKDRVIVLPAYQELVENYENLRMRYLQHSGIEELALASRVPSGRLLDAMGTRAEVNGELTTMDIRLADIHVSHSFMETFGIKLAAGRDFDFQLASDSTEAFLINESAIRAIGWASAEDAIGKALHYGPRRGYVIGVVKDFHFESLHQPISPMVFMIPDTRFNLVAIRLKQGFEEEAISYLREEWIALRPDFPFNYFTIEDRFEQQYEAEEKVGTVFGFFAGLAILISVLGLFGLSAYATEQRTKEIGVRKVMGASVSNIVLLLGKDFLKLVLFGFLIAVPIAWYGMNSWLDSFAYSISISWLVFALAGFIAALIAALTVSSQSMRAAMINPVDAFKVE</sequence>
<keyword evidence="2" id="KW-1003">Cell membrane</keyword>